<proteinExistence type="predicted"/>
<dbReference type="EMBL" id="CP047652">
    <property type="protein sequence ID" value="QHI96027.1"/>
    <property type="molecule type" value="Genomic_DNA"/>
</dbReference>
<organism evidence="2 3">
    <name type="scientific">Aristophania vespae</name>
    <dbReference type="NCBI Taxonomy" id="2697033"/>
    <lineage>
        <taxon>Bacteria</taxon>
        <taxon>Pseudomonadati</taxon>
        <taxon>Pseudomonadota</taxon>
        <taxon>Alphaproteobacteria</taxon>
        <taxon>Acetobacterales</taxon>
        <taxon>Acetobacteraceae</taxon>
        <taxon>Aristophania</taxon>
    </lineage>
</organism>
<keyword evidence="3" id="KW-1185">Reference proteome</keyword>
<protein>
    <submittedName>
        <fullName evidence="2">Uncharacterized protein</fullName>
    </submittedName>
</protein>
<dbReference type="KEGG" id="bomb:GT348_07085"/>
<dbReference type="Proteomes" id="UP000463975">
    <property type="component" value="Chromosome"/>
</dbReference>
<dbReference type="RefSeq" id="WP_160619100.1">
    <property type="nucleotide sequence ID" value="NZ_CP047652.1"/>
</dbReference>
<evidence type="ECO:0000313" key="2">
    <source>
        <dbReference type="EMBL" id="QHI96027.1"/>
    </source>
</evidence>
<dbReference type="AlphaFoldDB" id="A0A6P1NGJ9"/>
<sequence length="142" mass="15664">MKTILAWLAQNILPLLTKLIEPAIIGLLSKYNTAAQAALRAALNKSDKSADQLLQLYRSYETSHPLVKDAMDETTRLLKIAGITMPRAELVETHMKAAIHDVASVFLKPEPEQKSDITSEQNSDQKPGTKSEQKSDGDHTVI</sequence>
<evidence type="ECO:0000313" key="3">
    <source>
        <dbReference type="Proteomes" id="UP000463975"/>
    </source>
</evidence>
<accession>A0A6P1NGJ9</accession>
<feature type="compositionally biased region" description="Basic and acidic residues" evidence="1">
    <location>
        <begin position="127"/>
        <end position="142"/>
    </location>
</feature>
<reference evidence="2 3" key="1">
    <citation type="submission" date="2020-01" db="EMBL/GenBank/DDBJ databases">
        <title>Genome sequencing of strain KACC 21507.</title>
        <authorList>
            <person name="Heo J."/>
            <person name="Kim S.-J."/>
            <person name="Kim J.-S."/>
            <person name="Hong S.-B."/>
            <person name="Kwon S.-W."/>
        </authorList>
    </citation>
    <scope>NUCLEOTIDE SEQUENCE [LARGE SCALE GENOMIC DNA]</scope>
    <source>
        <strain evidence="2 3">KACC 21507</strain>
    </source>
</reference>
<gene>
    <name evidence="2" type="ORF">GT348_07085</name>
</gene>
<feature type="region of interest" description="Disordered" evidence="1">
    <location>
        <begin position="109"/>
        <end position="142"/>
    </location>
</feature>
<evidence type="ECO:0000256" key="1">
    <source>
        <dbReference type="SAM" id="MobiDB-lite"/>
    </source>
</evidence>
<name>A0A6P1NGJ9_9PROT</name>